<dbReference type="Proteomes" id="UP000000768">
    <property type="component" value="Chromosome 10"/>
</dbReference>
<dbReference type="HOGENOM" id="CLU_1043559_0_0_1"/>
<dbReference type="Gene3D" id="2.60.120.330">
    <property type="entry name" value="B-lactam Antibiotic, Isopenicillin N Synthase, Chain"/>
    <property type="match status" value="1"/>
</dbReference>
<dbReference type="EMBL" id="CM000769">
    <property type="protein sequence ID" value="EER87960.3"/>
    <property type="molecule type" value="Genomic_DNA"/>
</dbReference>
<evidence type="ECO:0000313" key="5">
    <source>
        <dbReference type="Proteomes" id="UP000000768"/>
    </source>
</evidence>
<protein>
    <recommendedName>
        <fullName evidence="3">Fe2OG dioxygenase domain-containing protein</fullName>
    </recommendedName>
</protein>
<evidence type="ECO:0000313" key="4">
    <source>
        <dbReference type="EMBL" id="EER87960.3"/>
    </source>
</evidence>
<proteinExistence type="predicted"/>
<dbReference type="InterPro" id="IPR027443">
    <property type="entry name" value="IPNS-like_sf"/>
</dbReference>
<keyword evidence="5" id="KW-1185">Reference proteome</keyword>
<dbReference type="Gramene" id="EER87960">
    <property type="protein sequence ID" value="EER87960"/>
    <property type="gene ID" value="SORBI_3010G060166"/>
</dbReference>
<dbReference type="PROSITE" id="PS51471">
    <property type="entry name" value="FE2OG_OXY"/>
    <property type="match status" value="1"/>
</dbReference>
<dbReference type="AlphaFoldDB" id="C5Z5E3"/>
<evidence type="ECO:0000259" key="3">
    <source>
        <dbReference type="PROSITE" id="PS51471"/>
    </source>
</evidence>
<dbReference type="SUPFAM" id="SSF51197">
    <property type="entry name" value="Clavaminate synthase-like"/>
    <property type="match status" value="1"/>
</dbReference>
<dbReference type="InterPro" id="IPR050295">
    <property type="entry name" value="Plant_2OG-oxidoreductases"/>
</dbReference>
<organism evidence="4 5">
    <name type="scientific">Sorghum bicolor</name>
    <name type="common">Sorghum</name>
    <name type="synonym">Sorghum vulgare</name>
    <dbReference type="NCBI Taxonomy" id="4558"/>
    <lineage>
        <taxon>Eukaryota</taxon>
        <taxon>Viridiplantae</taxon>
        <taxon>Streptophyta</taxon>
        <taxon>Embryophyta</taxon>
        <taxon>Tracheophyta</taxon>
        <taxon>Spermatophyta</taxon>
        <taxon>Magnoliopsida</taxon>
        <taxon>Liliopsida</taxon>
        <taxon>Poales</taxon>
        <taxon>Poaceae</taxon>
        <taxon>PACMAD clade</taxon>
        <taxon>Panicoideae</taxon>
        <taxon>Andropogonodae</taxon>
        <taxon>Andropogoneae</taxon>
        <taxon>Sorghinae</taxon>
        <taxon>Sorghum</taxon>
    </lineage>
</organism>
<keyword evidence="2" id="KW-0408">Iron</keyword>
<dbReference type="eggNOG" id="KOG0143">
    <property type="taxonomic scope" value="Eukaryota"/>
</dbReference>
<dbReference type="InParanoid" id="C5Z5E3"/>
<feature type="domain" description="Fe2OG dioxygenase" evidence="3">
    <location>
        <begin position="15"/>
        <end position="127"/>
    </location>
</feature>
<dbReference type="GO" id="GO:0046872">
    <property type="term" value="F:metal ion binding"/>
    <property type="evidence" value="ECO:0007669"/>
    <property type="project" value="UniProtKB-KW"/>
</dbReference>
<reference evidence="4 5" key="1">
    <citation type="journal article" date="2009" name="Nature">
        <title>The Sorghum bicolor genome and the diversification of grasses.</title>
        <authorList>
            <person name="Paterson A.H."/>
            <person name="Bowers J.E."/>
            <person name="Bruggmann R."/>
            <person name="Dubchak I."/>
            <person name="Grimwood J."/>
            <person name="Gundlach H."/>
            <person name="Haberer G."/>
            <person name="Hellsten U."/>
            <person name="Mitros T."/>
            <person name="Poliakov A."/>
            <person name="Schmutz J."/>
            <person name="Spannagl M."/>
            <person name="Tang H."/>
            <person name="Wang X."/>
            <person name="Wicker T."/>
            <person name="Bharti A.K."/>
            <person name="Chapman J."/>
            <person name="Feltus F.A."/>
            <person name="Gowik U."/>
            <person name="Grigoriev I.V."/>
            <person name="Lyons E."/>
            <person name="Maher C.A."/>
            <person name="Martis M."/>
            <person name="Narechania A."/>
            <person name="Otillar R.P."/>
            <person name="Penning B.W."/>
            <person name="Salamov A.A."/>
            <person name="Wang Y."/>
            <person name="Zhang L."/>
            <person name="Carpita N.C."/>
            <person name="Freeling M."/>
            <person name="Gingle A.R."/>
            <person name="Hash C.T."/>
            <person name="Keller B."/>
            <person name="Klein P."/>
            <person name="Kresovich S."/>
            <person name="McCann M.C."/>
            <person name="Ming R."/>
            <person name="Peterson D.G."/>
            <person name="Mehboob-ur-Rahman"/>
            <person name="Ware D."/>
            <person name="Westhoff P."/>
            <person name="Mayer K.F."/>
            <person name="Messing J."/>
            <person name="Rokhsar D.S."/>
        </authorList>
    </citation>
    <scope>NUCLEOTIDE SEQUENCE [LARGE SCALE GENOMIC DNA]</scope>
    <source>
        <strain evidence="5">cv. BTx623</strain>
    </source>
</reference>
<dbReference type="OMA" id="SMAMFCT"/>
<evidence type="ECO:0000256" key="1">
    <source>
        <dbReference type="ARBA" id="ARBA00022723"/>
    </source>
</evidence>
<gene>
    <name evidence="4" type="ORF">SORBI_3010G060166</name>
</gene>
<dbReference type="PANTHER" id="PTHR47991">
    <property type="entry name" value="OXOGLUTARATE/IRON-DEPENDENT DIOXYGENASE"/>
    <property type="match status" value="1"/>
</dbReference>
<keyword evidence="1" id="KW-0479">Metal-binding</keyword>
<accession>C5Z5E3</accession>
<dbReference type="InterPro" id="IPR005123">
    <property type="entry name" value="Oxoglu/Fe-dep_dioxygenase_dom"/>
</dbReference>
<dbReference type="Pfam" id="PF03171">
    <property type="entry name" value="2OG-FeII_Oxy"/>
    <property type="match status" value="1"/>
</dbReference>
<sequence>MADESWRIPMLVQELAAKVQQPPSRYVQPEQYHPVSLDVGAETPEPIPVIDLSRLSAAADAADKDVGGLQVLRDGVWHNVPTSPYRLLINIGDYVEIISNGIFKSPVHRAVTNTEKERISLAMFHGLDPEKEIEPAAALLNEKQPARYRTLKAKEYLAGFYEHFCKGTRFIESVKI</sequence>
<name>C5Z5E3_SORBI</name>
<dbReference type="InterPro" id="IPR044861">
    <property type="entry name" value="IPNS-like_FE2OG_OXY"/>
</dbReference>
<reference evidence="5" key="2">
    <citation type="journal article" date="2018" name="Plant J.">
        <title>The Sorghum bicolor reference genome: improved assembly, gene annotations, a transcriptome atlas, and signatures of genome organization.</title>
        <authorList>
            <person name="McCormick R.F."/>
            <person name="Truong S.K."/>
            <person name="Sreedasyam A."/>
            <person name="Jenkins J."/>
            <person name="Shu S."/>
            <person name="Sims D."/>
            <person name="Kennedy M."/>
            <person name="Amirebrahimi M."/>
            <person name="Weers B.D."/>
            <person name="McKinley B."/>
            <person name="Mattison A."/>
            <person name="Morishige D.T."/>
            <person name="Grimwood J."/>
            <person name="Schmutz J."/>
            <person name="Mullet J.E."/>
        </authorList>
    </citation>
    <scope>NUCLEOTIDE SEQUENCE [LARGE SCALE GENOMIC DNA]</scope>
    <source>
        <strain evidence="5">cv. BTx623</strain>
    </source>
</reference>
<evidence type="ECO:0000256" key="2">
    <source>
        <dbReference type="ARBA" id="ARBA00023004"/>
    </source>
</evidence>